<dbReference type="AlphaFoldDB" id="A0A964FH02"/>
<dbReference type="Pfam" id="PF08478">
    <property type="entry name" value="POTRA_1"/>
    <property type="match status" value="1"/>
</dbReference>
<evidence type="ECO:0000256" key="1">
    <source>
        <dbReference type="ARBA" id="ARBA00022475"/>
    </source>
</evidence>
<keyword evidence="1" id="KW-1003">Cell membrane</keyword>
<keyword evidence="3 6" id="KW-0812">Transmembrane</keyword>
<gene>
    <name evidence="8" type="ORF">I4641_16480</name>
</gene>
<evidence type="ECO:0000259" key="7">
    <source>
        <dbReference type="Pfam" id="PF08478"/>
    </source>
</evidence>
<dbReference type="PANTHER" id="PTHR37820">
    <property type="entry name" value="CELL DIVISION PROTEIN DIVIB"/>
    <property type="match status" value="1"/>
</dbReference>
<dbReference type="GO" id="GO:0051301">
    <property type="term" value="P:cell division"/>
    <property type="evidence" value="ECO:0007669"/>
    <property type="project" value="UniProtKB-KW"/>
</dbReference>
<accession>A0A964FH02</accession>
<reference evidence="8" key="1">
    <citation type="journal article" date="2021" name="Antonie Van Leeuwenhoek">
        <title>Draft genome and description of Waterburya agarophytonicola gen. nov. sp. nov. (Pleurocapsales, Cyanobacteria): a seaweed symbiont.</title>
        <authorList>
            <person name="Bonthond G."/>
            <person name="Shalygin S."/>
            <person name="Bayer T."/>
            <person name="Weinberger F."/>
        </authorList>
    </citation>
    <scope>NUCLEOTIDE SEQUENCE</scope>
    <source>
        <strain evidence="8">KI4</strain>
    </source>
</reference>
<dbReference type="Proteomes" id="UP000729733">
    <property type="component" value="Unassembled WGS sequence"/>
</dbReference>
<evidence type="ECO:0000313" key="9">
    <source>
        <dbReference type="Proteomes" id="UP000729733"/>
    </source>
</evidence>
<dbReference type="InterPro" id="IPR013685">
    <property type="entry name" value="POTRA_FtsQ_type"/>
</dbReference>
<dbReference type="GO" id="GO:0005886">
    <property type="term" value="C:plasma membrane"/>
    <property type="evidence" value="ECO:0007669"/>
    <property type="project" value="TreeGrafter"/>
</dbReference>
<evidence type="ECO:0000256" key="3">
    <source>
        <dbReference type="ARBA" id="ARBA00022692"/>
    </source>
</evidence>
<dbReference type="RefSeq" id="WP_229641672.1">
    <property type="nucleotide sequence ID" value="NZ_JADWDC010000047.1"/>
</dbReference>
<dbReference type="EMBL" id="JADWDC010000047">
    <property type="protein sequence ID" value="MCC0178572.1"/>
    <property type="molecule type" value="Genomic_DNA"/>
</dbReference>
<feature type="domain" description="POTRA" evidence="7">
    <location>
        <begin position="55"/>
        <end position="122"/>
    </location>
</feature>
<keyword evidence="2" id="KW-0132">Cell division</keyword>
<keyword evidence="5" id="KW-0131">Cell cycle</keyword>
<evidence type="ECO:0000256" key="5">
    <source>
        <dbReference type="ARBA" id="ARBA00023306"/>
    </source>
</evidence>
<evidence type="ECO:0000256" key="6">
    <source>
        <dbReference type="SAM" id="Phobius"/>
    </source>
</evidence>
<keyword evidence="4 6" id="KW-1133">Transmembrane helix</keyword>
<dbReference type="PANTHER" id="PTHR37820:SF1">
    <property type="entry name" value="CELL DIVISION PROTEIN FTSQ"/>
    <property type="match status" value="1"/>
</dbReference>
<organism evidence="8 9">
    <name type="scientific">Waterburya agarophytonicola KI4</name>
    <dbReference type="NCBI Taxonomy" id="2874699"/>
    <lineage>
        <taxon>Bacteria</taxon>
        <taxon>Bacillati</taxon>
        <taxon>Cyanobacteriota</taxon>
        <taxon>Cyanophyceae</taxon>
        <taxon>Pleurocapsales</taxon>
        <taxon>Hyellaceae</taxon>
        <taxon>Waterburya</taxon>
        <taxon>Waterburya agarophytonicola</taxon>
    </lineage>
</organism>
<evidence type="ECO:0000313" key="8">
    <source>
        <dbReference type="EMBL" id="MCC0178572.1"/>
    </source>
</evidence>
<evidence type="ECO:0000256" key="2">
    <source>
        <dbReference type="ARBA" id="ARBA00022618"/>
    </source>
</evidence>
<proteinExistence type="predicted"/>
<feature type="transmembrane region" description="Helical" evidence="6">
    <location>
        <begin position="27"/>
        <end position="50"/>
    </location>
</feature>
<name>A0A964FH02_9CYAN</name>
<comment type="caution">
    <text evidence="8">The sequence shown here is derived from an EMBL/GenBank/DDBJ whole genome shotgun (WGS) entry which is preliminary data.</text>
</comment>
<sequence>MTPFPPPNLQYKLAAIDLQEQRLARIALWRSCLLISLILSLGLLTTLPFWKVKHQSQIIINGKQLVGTKTIHHALEFPYSQFIWAINSTNLTQKLESIPSVRVAHINKQIIPPKVIISVEEREPIAIATFAGQMGFLDRDGAWIAQEFYTNIDGDFTLPKLVVLNYQSNYQKSWKNLYQLISLYPELKINEVQWHHSGNLFLQTKIGRVSLGTNSSRLSEQFKIMLKLQNLNDRIDKNKIAYIDLSNPNANLIQRY</sequence>
<evidence type="ECO:0000256" key="4">
    <source>
        <dbReference type="ARBA" id="ARBA00022989"/>
    </source>
</evidence>
<keyword evidence="6" id="KW-0472">Membrane</keyword>
<dbReference type="InterPro" id="IPR050487">
    <property type="entry name" value="FtsQ_DivIB"/>
</dbReference>
<keyword evidence="9" id="KW-1185">Reference proteome</keyword>
<protein>
    <submittedName>
        <fullName evidence="8">FtsQ-type POTRA domain-containing protein</fullName>
    </submittedName>
</protein>